<evidence type="ECO:0000313" key="1">
    <source>
        <dbReference type="EMBL" id="CAD7678818.1"/>
    </source>
</evidence>
<proteinExistence type="predicted"/>
<dbReference type="AlphaFoldDB" id="A0A811YQC5"/>
<evidence type="ECO:0000313" key="2">
    <source>
        <dbReference type="Proteomes" id="UP000645828"/>
    </source>
</evidence>
<protein>
    <submittedName>
        <fullName evidence="1">(raccoon dog) hypothetical protein</fullName>
    </submittedName>
</protein>
<keyword evidence="2" id="KW-1185">Reference proteome</keyword>
<name>A0A811YQC5_NYCPR</name>
<dbReference type="Pfam" id="PF03670">
    <property type="entry name" value="UPF0184"/>
    <property type="match status" value="1"/>
</dbReference>
<comment type="caution">
    <text evidence="1">The sequence shown here is derived from an EMBL/GenBank/DDBJ whole genome shotgun (WGS) entry which is preliminary data.</text>
</comment>
<reference evidence="1" key="1">
    <citation type="submission" date="2020-12" db="EMBL/GenBank/DDBJ databases">
        <authorList>
            <consortium name="Molecular Ecology Group"/>
        </authorList>
    </citation>
    <scope>NUCLEOTIDE SEQUENCE</scope>
    <source>
        <strain evidence="1">TBG_1078</strain>
    </source>
</reference>
<dbReference type="Proteomes" id="UP000645828">
    <property type="component" value="Unassembled WGS sequence"/>
</dbReference>
<gene>
    <name evidence="1" type="ORF">NYPRO_LOCUS11616</name>
</gene>
<accession>A0A811YQC5</accession>
<organism evidence="1 2">
    <name type="scientific">Nyctereutes procyonoides</name>
    <name type="common">Raccoon dog</name>
    <name type="synonym">Canis procyonoides</name>
    <dbReference type="NCBI Taxonomy" id="34880"/>
    <lineage>
        <taxon>Eukaryota</taxon>
        <taxon>Metazoa</taxon>
        <taxon>Chordata</taxon>
        <taxon>Craniata</taxon>
        <taxon>Vertebrata</taxon>
        <taxon>Euteleostomi</taxon>
        <taxon>Mammalia</taxon>
        <taxon>Eutheria</taxon>
        <taxon>Laurasiatheria</taxon>
        <taxon>Carnivora</taxon>
        <taxon>Caniformia</taxon>
        <taxon>Canidae</taxon>
        <taxon>Nyctereutes</taxon>
    </lineage>
</organism>
<sequence>MMALEKQNSTLDQVSSCLDYLENNAHLQELLESIWQAYLEFQQLEEALSDASP</sequence>
<dbReference type="EMBL" id="CAJHUB010000681">
    <property type="protein sequence ID" value="CAD7678818.1"/>
    <property type="molecule type" value="Genomic_DNA"/>
</dbReference>